<dbReference type="AlphaFoldDB" id="E8MDL4"/>
<reference evidence="2 3" key="1">
    <citation type="journal article" date="2012" name="Int. J. Syst. Evol. Microbiol.">
        <title>Vibrio caribbeanicus sp. nov., isolated from the marine sponge Scleritoderma cyanea.</title>
        <authorList>
            <person name="Hoffmann M."/>
            <person name="Monday S.R."/>
            <person name="Allard M.W."/>
            <person name="Strain E.A."/>
            <person name="Whittaker P."/>
            <person name="Naum M."/>
            <person name="McCarthy P.J."/>
            <person name="Lopez J.V."/>
            <person name="Fischer M."/>
            <person name="Brown E.W."/>
        </authorList>
    </citation>
    <scope>NUCLEOTIDE SEQUENCE [LARGE SCALE GENOMIC DNA]</scope>
    <source>
        <strain evidence="3">DSMZ 21326</strain>
    </source>
</reference>
<feature type="non-terminal residue" evidence="2">
    <location>
        <position position="1"/>
    </location>
</feature>
<proteinExistence type="predicted"/>
<organism evidence="2 3">
    <name type="scientific">Vibrio sinaloensis DSM 21326</name>
    <dbReference type="NCBI Taxonomy" id="945550"/>
    <lineage>
        <taxon>Bacteria</taxon>
        <taxon>Pseudomonadati</taxon>
        <taxon>Pseudomonadota</taxon>
        <taxon>Gammaproteobacteria</taxon>
        <taxon>Vibrionales</taxon>
        <taxon>Vibrionaceae</taxon>
        <taxon>Vibrio</taxon>
        <taxon>Vibrio oreintalis group</taxon>
    </lineage>
</organism>
<dbReference type="GeneID" id="95571617"/>
<dbReference type="EMBL" id="AEVT01000124">
    <property type="protein sequence ID" value="EGA67897.1"/>
    <property type="molecule type" value="Genomic_DNA"/>
</dbReference>
<protein>
    <recommendedName>
        <fullName evidence="1">HEPN AbiU2-like domain-containing protein</fullName>
    </recommendedName>
</protein>
<comment type="caution">
    <text evidence="2">The sequence shown here is derived from an EMBL/GenBank/DDBJ whole genome shotgun (WGS) entry which is preliminary data.</text>
</comment>
<sequence length="121" mass="14332">FLRKRTLDVFKQLKEEVNLIHFRWITYGQIYAQGPEVIELLNSNGGYFFYITQHLYLDNVSLAFSKLTDPNRQCGNENLSLKQLIVIANDRKDVELAQVLKAKFQELFDACHKFRVHRNKR</sequence>
<accession>E8MDL4</accession>
<dbReference type="Pfam" id="PF18734">
    <property type="entry name" value="HEPN_AbiU2"/>
    <property type="match status" value="1"/>
</dbReference>
<dbReference type="Proteomes" id="UP000006228">
    <property type="component" value="Unassembled WGS sequence"/>
</dbReference>
<evidence type="ECO:0000313" key="2">
    <source>
        <dbReference type="EMBL" id="EGA67897.1"/>
    </source>
</evidence>
<dbReference type="InterPro" id="IPR040704">
    <property type="entry name" value="HEPN_AbiU2"/>
</dbReference>
<dbReference type="eggNOG" id="ENOG5031PJ0">
    <property type="taxonomic scope" value="Bacteria"/>
</dbReference>
<name>E8MDL4_PHOS4</name>
<evidence type="ECO:0000259" key="1">
    <source>
        <dbReference type="Pfam" id="PF18734"/>
    </source>
</evidence>
<gene>
    <name evidence="2" type="ORF">VISI1226_20710</name>
</gene>
<evidence type="ECO:0000313" key="3">
    <source>
        <dbReference type="Proteomes" id="UP000006228"/>
    </source>
</evidence>
<feature type="domain" description="HEPN AbiU2-like" evidence="1">
    <location>
        <begin position="9"/>
        <end position="120"/>
    </location>
</feature>
<dbReference type="RefSeq" id="WP_008081725.1">
    <property type="nucleotide sequence ID" value="NZ_AEVT01000124.1"/>
</dbReference>